<evidence type="ECO:0000313" key="7">
    <source>
        <dbReference type="Proteomes" id="UP001553161"/>
    </source>
</evidence>
<protein>
    <submittedName>
        <fullName evidence="6">TetR/AcrR family transcriptional regulator</fullName>
    </submittedName>
</protein>
<dbReference type="PRINTS" id="PR00455">
    <property type="entry name" value="HTHTETR"/>
</dbReference>
<feature type="domain" description="HTH tetR-type" evidence="5">
    <location>
        <begin position="16"/>
        <end position="76"/>
    </location>
</feature>
<evidence type="ECO:0000313" key="6">
    <source>
        <dbReference type="EMBL" id="MEV8467750.1"/>
    </source>
</evidence>
<sequence length="203" mass="22559">MNSDPKIQKKSGYHHGDLRAQLIEATRQLVEEKGPDHFSVSQACRVAGVSTAAPYRHFRNKEEMLESVCEEAAERHFTQMKAALEGLPDGDLERIIAMGRVYVGFAQAEPSVFRLMFSWPHQSGAQAPGEDAAPPPTKTLVETEVAKLLGRTEIDSDVKLRATMLWTFVHGLSFLLIDGKAKVCEFDSDIEEMLSEAARRVMA</sequence>
<evidence type="ECO:0000259" key="5">
    <source>
        <dbReference type="PROSITE" id="PS50977"/>
    </source>
</evidence>
<dbReference type="Proteomes" id="UP001553161">
    <property type="component" value="Unassembled WGS sequence"/>
</dbReference>
<dbReference type="RefSeq" id="WP_366193629.1">
    <property type="nucleotide sequence ID" value="NZ_JBFBVU010000017.1"/>
</dbReference>
<dbReference type="SUPFAM" id="SSF46689">
    <property type="entry name" value="Homeodomain-like"/>
    <property type="match status" value="1"/>
</dbReference>
<keyword evidence="7" id="KW-1185">Reference proteome</keyword>
<gene>
    <name evidence="6" type="ORF">AB0T83_13300</name>
</gene>
<dbReference type="Gene3D" id="1.10.357.10">
    <property type="entry name" value="Tetracycline Repressor, domain 2"/>
    <property type="match status" value="1"/>
</dbReference>
<dbReference type="Pfam" id="PF00440">
    <property type="entry name" value="TetR_N"/>
    <property type="match status" value="1"/>
</dbReference>
<dbReference type="InterPro" id="IPR036271">
    <property type="entry name" value="Tet_transcr_reg_TetR-rel_C_sf"/>
</dbReference>
<keyword evidence="1" id="KW-0805">Transcription regulation</keyword>
<proteinExistence type="predicted"/>
<dbReference type="InterPro" id="IPR025996">
    <property type="entry name" value="MT1864/Rv1816-like_C"/>
</dbReference>
<dbReference type="SUPFAM" id="SSF48498">
    <property type="entry name" value="Tetracyclin repressor-like, C-terminal domain"/>
    <property type="match status" value="1"/>
</dbReference>
<dbReference type="EMBL" id="JBFBVU010000017">
    <property type="protein sequence ID" value="MEV8467750.1"/>
    <property type="molecule type" value="Genomic_DNA"/>
</dbReference>
<evidence type="ECO:0000256" key="1">
    <source>
        <dbReference type="ARBA" id="ARBA00023015"/>
    </source>
</evidence>
<dbReference type="PROSITE" id="PS50977">
    <property type="entry name" value="HTH_TETR_2"/>
    <property type="match status" value="1"/>
</dbReference>
<evidence type="ECO:0000256" key="2">
    <source>
        <dbReference type="ARBA" id="ARBA00023125"/>
    </source>
</evidence>
<dbReference type="PANTHER" id="PTHR43479:SF11">
    <property type="entry name" value="ACREF_ENVCD OPERON REPRESSOR-RELATED"/>
    <property type="match status" value="1"/>
</dbReference>
<accession>A0ABV3L842</accession>
<organism evidence="6 7">
    <name type="scientific">Meridianimarinicoccus marinus</name>
    <dbReference type="NCBI Taxonomy" id="3231483"/>
    <lineage>
        <taxon>Bacteria</taxon>
        <taxon>Pseudomonadati</taxon>
        <taxon>Pseudomonadota</taxon>
        <taxon>Alphaproteobacteria</taxon>
        <taxon>Rhodobacterales</taxon>
        <taxon>Paracoccaceae</taxon>
        <taxon>Meridianimarinicoccus</taxon>
    </lineage>
</organism>
<dbReference type="InterPro" id="IPR050624">
    <property type="entry name" value="HTH-type_Tx_Regulator"/>
</dbReference>
<evidence type="ECO:0000256" key="4">
    <source>
        <dbReference type="PROSITE-ProRule" id="PRU00335"/>
    </source>
</evidence>
<name>A0ABV3L842_9RHOB</name>
<keyword evidence="3" id="KW-0804">Transcription</keyword>
<comment type="caution">
    <text evidence="6">The sequence shown here is derived from an EMBL/GenBank/DDBJ whole genome shotgun (WGS) entry which is preliminary data.</text>
</comment>
<dbReference type="PANTHER" id="PTHR43479">
    <property type="entry name" value="ACREF/ENVCD OPERON REPRESSOR-RELATED"/>
    <property type="match status" value="1"/>
</dbReference>
<feature type="DNA-binding region" description="H-T-H motif" evidence="4">
    <location>
        <begin position="39"/>
        <end position="58"/>
    </location>
</feature>
<dbReference type="Pfam" id="PF13305">
    <property type="entry name" value="TetR_C_33"/>
    <property type="match status" value="1"/>
</dbReference>
<evidence type="ECO:0000256" key="3">
    <source>
        <dbReference type="ARBA" id="ARBA00023163"/>
    </source>
</evidence>
<dbReference type="InterPro" id="IPR001647">
    <property type="entry name" value="HTH_TetR"/>
</dbReference>
<dbReference type="InterPro" id="IPR009057">
    <property type="entry name" value="Homeodomain-like_sf"/>
</dbReference>
<reference evidence="6 7" key="1">
    <citation type="submission" date="2024-07" db="EMBL/GenBank/DDBJ databases">
        <authorList>
            <person name="Kang M."/>
        </authorList>
    </citation>
    <scope>NUCLEOTIDE SEQUENCE [LARGE SCALE GENOMIC DNA]</scope>
    <source>
        <strain evidence="6 7">DFM31</strain>
    </source>
</reference>
<keyword evidence="2 4" id="KW-0238">DNA-binding</keyword>